<dbReference type="Pfam" id="PF00854">
    <property type="entry name" value="PTR2"/>
    <property type="match status" value="1"/>
</dbReference>
<dbReference type="Gene3D" id="1.20.1250.20">
    <property type="entry name" value="MFS general substrate transporter like domains"/>
    <property type="match status" value="1"/>
</dbReference>
<evidence type="ECO:0000256" key="4">
    <source>
        <dbReference type="ARBA" id="ARBA00022989"/>
    </source>
</evidence>
<dbReference type="AlphaFoldDB" id="A0AAD5JJ64"/>
<evidence type="ECO:0000313" key="7">
    <source>
        <dbReference type="EMBL" id="KAI9200903.1"/>
    </source>
</evidence>
<comment type="caution">
    <text evidence="7">The sequence shown here is derived from an EMBL/GenBank/DDBJ whole genome shotgun (WGS) entry which is preliminary data.</text>
</comment>
<reference evidence="7" key="2">
    <citation type="submission" date="2023-02" db="EMBL/GenBank/DDBJ databases">
        <authorList>
            <person name="Swenson N.G."/>
            <person name="Wegrzyn J.L."/>
            <person name="Mcevoy S.L."/>
        </authorList>
    </citation>
    <scope>NUCLEOTIDE SEQUENCE</scope>
    <source>
        <strain evidence="7">91603</strain>
        <tissue evidence="7">Leaf</tissue>
    </source>
</reference>
<evidence type="ECO:0000313" key="8">
    <source>
        <dbReference type="Proteomes" id="UP001064489"/>
    </source>
</evidence>
<keyword evidence="4 6" id="KW-1133">Transmembrane helix</keyword>
<name>A0AAD5JJ64_ACENE</name>
<feature type="transmembrane region" description="Helical" evidence="6">
    <location>
        <begin position="118"/>
        <end position="139"/>
    </location>
</feature>
<accession>A0AAD5JJ64</accession>
<organism evidence="7 8">
    <name type="scientific">Acer negundo</name>
    <name type="common">Box elder</name>
    <dbReference type="NCBI Taxonomy" id="4023"/>
    <lineage>
        <taxon>Eukaryota</taxon>
        <taxon>Viridiplantae</taxon>
        <taxon>Streptophyta</taxon>
        <taxon>Embryophyta</taxon>
        <taxon>Tracheophyta</taxon>
        <taxon>Spermatophyta</taxon>
        <taxon>Magnoliopsida</taxon>
        <taxon>eudicotyledons</taxon>
        <taxon>Gunneridae</taxon>
        <taxon>Pentapetalae</taxon>
        <taxon>rosids</taxon>
        <taxon>malvids</taxon>
        <taxon>Sapindales</taxon>
        <taxon>Sapindaceae</taxon>
        <taxon>Hippocastanoideae</taxon>
        <taxon>Acereae</taxon>
        <taxon>Acer</taxon>
    </lineage>
</organism>
<gene>
    <name evidence="7" type="ORF">LWI28_014876</name>
</gene>
<keyword evidence="8" id="KW-1185">Reference proteome</keyword>
<dbReference type="PANTHER" id="PTHR11654">
    <property type="entry name" value="OLIGOPEPTIDE TRANSPORTER-RELATED"/>
    <property type="match status" value="1"/>
</dbReference>
<dbReference type="GO" id="GO:0016020">
    <property type="term" value="C:membrane"/>
    <property type="evidence" value="ECO:0007669"/>
    <property type="project" value="UniProtKB-SubCell"/>
</dbReference>
<sequence>MRRLQRQTSIPVELRRVQVGEIHDRSGDGGEVRVLQDRIQSNNVLDRIARSVDSDGGGERERVDRDDGVALGADQFDGQHPEECKSKSSFFNWWGFGICVGAFSSHLILNYIQDNLSWALGFGIPCIAMVLALLVYFLGTNTYRFSIKSTFVRIGQVFIAAIRNRRTTTTTPSTMVVDEELESVRLFNKPCLHGQMAQTNTKMCVGVA</sequence>
<evidence type="ECO:0000256" key="5">
    <source>
        <dbReference type="ARBA" id="ARBA00023136"/>
    </source>
</evidence>
<reference evidence="7" key="1">
    <citation type="journal article" date="2022" name="Plant J.">
        <title>Strategies of tolerance reflected in two North American maple genomes.</title>
        <authorList>
            <person name="McEvoy S.L."/>
            <person name="Sezen U.U."/>
            <person name="Trouern-Trend A."/>
            <person name="McMahon S.M."/>
            <person name="Schaberg P.G."/>
            <person name="Yang J."/>
            <person name="Wegrzyn J.L."/>
            <person name="Swenson N.G."/>
        </authorList>
    </citation>
    <scope>NUCLEOTIDE SEQUENCE</scope>
    <source>
        <strain evidence="7">91603</strain>
    </source>
</reference>
<proteinExistence type="inferred from homology"/>
<dbReference type="SUPFAM" id="SSF103473">
    <property type="entry name" value="MFS general substrate transporter"/>
    <property type="match status" value="1"/>
</dbReference>
<evidence type="ECO:0000256" key="3">
    <source>
        <dbReference type="ARBA" id="ARBA00022692"/>
    </source>
</evidence>
<evidence type="ECO:0000256" key="6">
    <source>
        <dbReference type="SAM" id="Phobius"/>
    </source>
</evidence>
<dbReference type="Proteomes" id="UP001064489">
    <property type="component" value="Chromosome 9"/>
</dbReference>
<dbReference type="GO" id="GO:0022857">
    <property type="term" value="F:transmembrane transporter activity"/>
    <property type="evidence" value="ECO:0007669"/>
    <property type="project" value="InterPro"/>
</dbReference>
<comment type="subcellular location">
    <subcellularLocation>
        <location evidence="1">Membrane</location>
        <topology evidence="1">Multi-pass membrane protein</topology>
    </subcellularLocation>
</comment>
<dbReference type="InterPro" id="IPR036259">
    <property type="entry name" value="MFS_trans_sf"/>
</dbReference>
<evidence type="ECO:0000256" key="2">
    <source>
        <dbReference type="ARBA" id="ARBA00005982"/>
    </source>
</evidence>
<keyword evidence="5 6" id="KW-0472">Membrane</keyword>
<comment type="similarity">
    <text evidence="2">Belongs to the major facilitator superfamily. Proton-dependent oligopeptide transporter (POT/PTR) (TC 2.A.17) family.</text>
</comment>
<dbReference type="EMBL" id="JAJSOW010000001">
    <property type="protein sequence ID" value="KAI9200903.1"/>
    <property type="molecule type" value="Genomic_DNA"/>
</dbReference>
<evidence type="ECO:0000256" key="1">
    <source>
        <dbReference type="ARBA" id="ARBA00004141"/>
    </source>
</evidence>
<protein>
    <submittedName>
        <fullName evidence="7">Uncharacterized protein</fullName>
    </submittedName>
</protein>
<keyword evidence="3 6" id="KW-0812">Transmembrane</keyword>
<feature type="transmembrane region" description="Helical" evidence="6">
    <location>
        <begin position="90"/>
        <end position="112"/>
    </location>
</feature>
<dbReference type="InterPro" id="IPR000109">
    <property type="entry name" value="POT_fam"/>
</dbReference>